<reference evidence="2 3" key="1">
    <citation type="submission" date="2011-11" db="EMBL/GenBank/DDBJ databases">
        <authorList>
            <person name="Weinstock G."/>
            <person name="Sodergren E."/>
            <person name="Clifton S."/>
            <person name="Fulton L."/>
            <person name="Fulton B."/>
            <person name="Courtney L."/>
            <person name="Fronick C."/>
            <person name="Harrison M."/>
            <person name="Strong C."/>
            <person name="Farmer C."/>
            <person name="Delahaunty K."/>
            <person name="Markovic C."/>
            <person name="Hall O."/>
            <person name="Minx P."/>
            <person name="Tomlinson C."/>
            <person name="Mitreva M."/>
            <person name="Hou S."/>
            <person name="Chen J."/>
            <person name="Wollam A."/>
            <person name="Pepin K.H."/>
            <person name="Johnson M."/>
            <person name="Bhonagiri V."/>
            <person name="Zhang X."/>
            <person name="Suruliraj S."/>
            <person name="Warren W."/>
            <person name="Chinwalla A."/>
            <person name="Mardis E.R."/>
            <person name="Wilson R.K."/>
        </authorList>
    </citation>
    <scope>NUCLEOTIDE SEQUENCE [LARGE SCALE GENOMIC DNA]</scope>
    <source>
        <strain evidence="2 3">YIT 11816</strain>
    </source>
</reference>
<evidence type="ECO:0000259" key="1">
    <source>
        <dbReference type="Pfam" id="PF00206"/>
    </source>
</evidence>
<dbReference type="GO" id="GO:0008797">
    <property type="term" value="F:aspartate ammonia-lyase activity"/>
    <property type="evidence" value="ECO:0007669"/>
    <property type="project" value="TreeGrafter"/>
</dbReference>
<dbReference type="Proteomes" id="UP000004956">
    <property type="component" value="Unassembled WGS sequence"/>
</dbReference>
<gene>
    <name evidence="2" type="ORF">HMPREF9440_01379</name>
</gene>
<comment type="caution">
    <text evidence="2">The sequence shown here is derived from an EMBL/GenBank/DDBJ whole genome shotgun (WGS) entry which is preliminary data.</text>
</comment>
<dbReference type="PANTHER" id="PTHR42696:SF2">
    <property type="entry name" value="ASPARTATE AMMONIA-LYASE"/>
    <property type="match status" value="1"/>
</dbReference>
<dbReference type="EMBL" id="AFBQ01000195">
    <property type="protein sequence ID" value="EHY31234.1"/>
    <property type="molecule type" value="Genomic_DNA"/>
</dbReference>
<accession>H3KF62</accession>
<dbReference type="PATRIC" id="fig|762967.3.peg.1085"/>
<dbReference type="Gene3D" id="1.20.200.10">
    <property type="entry name" value="Fumarase/aspartase (Central domain)"/>
    <property type="match status" value="1"/>
</dbReference>
<dbReference type="GO" id="GO:0006531">
    <property type="term" value="P:aspartate metabolic process"/>
    <property type="evidence" value="ECO:0007669"/>
    <property type="project" value="TreeGrafter"/>
</dbReference>
<proteinExistence type="predicted"/>
<dbReference type="Pfam" id="PF00206">
    <property type="entry name" value="Lyase_1"/>
    <property type="match status" value="1"/>
</dbReference>
<feature type="domain" description="Fumarate lyase N-terminal" evidence="1">
    <location>
        <begin position="2"/>
        <end position="74"/>
    </location>
</feature>
<organism evidence="2 3">
    <name type="scientific">Sutterella parvirubra YIT 11816</name>
    <dbReference type="NCBI Taxonomy" id="762967"/>
    <lineage>
        <taxon>Bacteria</taxon>
        <taxon>Pseudomonadati</taxon>
        <taxon>Pseudomonadota</taxon>
        <taxon>Betaproteobacteria</taxon>
        <taxon>Burkholderiales</taxon>
        <taxon>Sutterellaceae</taxon>
        <taxon>Sutterella</taxon>
    </lineage>
</organism>
<dbReference type="STRING" id="762967.HMPREF9440_01379"/>
<dbReference type="SUPFAM" id="SSF48557">
    <property type="entry name" value="L-aspartase-like"/>
    <property type="match status" value="1"/>
</dbReference>
<dbReference type="HOGENOM" id="CLU_2398510_0_0_4"/>
<dbReference type="AlphaFoldDB" id="H3KF62"/>
<evidence type="ECO:0000313" key="3">
    <source>
        <dbReference type="Proteomes" id="UP000004956"/>
    </source>
</evidence>
<name>H3KF62_9BURK</name>
<dbReference type="InterPro" id="IPR051546">
    <property type="entry name" value="Aspartate_Ammonia-Lyase"/>
</dbReference>
<protein>
    <recommendedName>
        <fullName evidence="1">Fumarate lyase N-terminal domain-containing protein</fullName>
    </recommendedName>
</protein>
<evidence type="ECO:0000313" key="2">
    <source>
        <dbReference type="EMBL" id="EHY31234.1"/>
    </source>
</evidence>
<dbReference type="InterPro" id="IPR008948">
    <property type="entry name" value="L-Aspartase-like"/>
</dbReference>
<sequence length="93" mass="9933">MKVGRTCWQDALPLTLGQEFSGFAAVTRRMAAKLRAARPGCFELVMGGSAVGTGLGADPGYMDAFYEALSDDLGEPVRPWRTSSTASRTWTSA</sequence>
<keyword evidence="3" id="KW-1185">Reference proteome</keyword>
<dbReference type="InterPro" id="IPR022761">
    <property type="entry name" value="Fumarate_lyase_N"/>
</dbReference>
<dbReference type="GO" id="GO:0005829">
    <property type="term" value="C:cytosol"/>
    <property type="evidence" value="ECO:0007669"/>
    <property type="project" value="TreeGrafter"/>
</dbReference>
<dbReference type="PANTHER" id="PTHR42696">
    <property type="entry name" value="ASPARTATE AMMONIA-LYASE"/>
    <property type="match status" value="1"/>
</dbReference>